<keyword evidence="5 8" id="KW-0804">Transcription</keyword>
<evidence type="ECO:0000313" key="10">
    <source>
        <dbReference type="EMBL" id="RXM93849.1"/>
    </source>
</evidence>
<evidence type="ECO:0000256" key="4">
    <source>
        <dbReference type="ARBA" id="ARBA00023015"/>
    </source>
</evidence>
<evidence type="ECO:0000256" key="6">
    <source>
        <dbReference type="ARBA" id="ARBA00023204"/>
    </source>
</evidence>
<dbReference type="Pfam" id="PF03849">
    <property type="entry name" value="Tfb2"/>
    <property type="match status" value="1"/>
</dbReference>
<dbReference type="InterPro" id="IPR004598">
    <property type="entry name" value="TFIIH_p52/Tfb2"/>
</dbReference>
<dbReference type="Pfam" id="PF18307">
    <property type="entry name" value="Tfb2_C"/>
    <property type="match status" value="1"/>
</dbReference>
<feature type="domain" description="Transcription factor Tfb2 C-terminal" evidence="9">
    <location>
        <begin position="213"/>
        <end position="264"/>
    </location>
</feature>
<comment type="similarity">
    <text evidence="2 8">Belongs to the TFB2 family.</text>
</comment>
<evidence type="ECO:0000256" key="1">
    <source>
        <dbReference type="ARBA" id="ARBA00004123"/>
    </source>
</evidence>
<comment type="caution">
    <text evidence="10">The sequence shown here is derived from an EMBL/GenBank/DDBJ whole genome shotgun (WGS) entry which is preliminary data.</text>
</comment>
<keyword evidence="3 8" id="KW-0227">DNA damage</keyword>
<proteinExistence type="inferred from homology"/>
<evidence type="ECO:0000259" key="9">
    <source>
        <dbReference type="Pfam" id="PF18307"/>
    </source>
</evidence>
<dbReference type="EMBL" id="SCEB01004050">
    <property type="protein sequence ID" value="RXM93849.1"/>
    <property type="molecule type" value="Genomic_DNA"/>
</dbReference>
<dbReference type="GO" id="GO:0006289">
    <property type="term" value="P:nucleotide-excision repair"/>
    <property type="evidence" value="ECO:0007669"/>
    <property type="project" value="InterPro"/>
</dbReference>
<dbReference type="GO" id="GO:0000439">
    <property type="term" value="C:transcription factor TFIIH core complex"/>
    <property type="evidence" value="ECO:0007669"/>
    <property type="project" value="InterPro"/>
</dbReference>
<dbReference type="GO" id="GO:0005675">
    <property type="term" value="C:transcription factor TFIIH holo complex"/>
    <property type="evidence" value="ECO:0007669"/>
    <property type="project" value="TreeGrafter"/>
</dbReference>
<comment type="subcellular location">
    <subcellularLocation>
        <location evidence="1 8">Nucleus</location>
    </subcellularLocation>
</comment>
<keyword evidence="6 8" id="KW-0234">DNA repair</keyword>
<organism evidence="10 11">
    <name type="scientific">Acipenser ruthenus</name>
    <name type="common">Sterlet sturgeon</name>
    <dbReference type="NCBI Taxonomy" id="7906"/>
    <lineage>
        <taxon>Eukaryota</taxon>
        <taxon>Metazoa</taxon>
        <taxon>Chordata</taxon>
        <taxon>Craniata</taxon>
        <taxon>Vertebrata</taxon>
        <taxon>Euteleostomi</taxon>
        <taxon>Actinopterygii</taxon>
        <taxon>Chondrostei</taxon>
        <taxon>Acipenseriformes</taxon>
        <taxon>Acipenseridae</taxon>
        <taxon>Acipenser</taxon>
    </lineage>
</organism>
<reference evidence="10 11" key="1">
    <citation type="submission" date="2019-01" db="EMBL/GenBank/DDBJ databases">
        <title>Draft Genome and Complete Hox-Cluster Characterization of the Sterlet Sturgeon (Acipenser ruthenus).</title>
        <authorList>
            <person name="Wei Q."/>
        </authorList>
    </citation>
    <scope>NUCLEOTIDE SEQUENCE [LARGE SCALE GENOMIC DNA]</scope>
    <source>
        <strain evidence="10">WHYD16114868_AA</strain>
        <tissue evidence="10">Blood</tissue>
    </source>
</reference>
<dbReference type="PANTHER" id="PTHR13152">
    <property type="entry name" value="TFIIH, POLYPEPTIDE 4"/>
    <property type="match status" value="1"/>
</dbReference>
<dbReference type="Proteomes" id="UP000289886">
    <property type="component" value="Unassembled WGS sequence"/>
</dbReference>
<protein>
    <recommendedName>
        <fullName evidence="8">General transcription factor IIH subunit 4</fullName>
    </recommendedName>
</protein>
<sequence>MKLREQLRCKNLHEFLKELSPAVLDRLYNHPATCLAVFRELPQLAKNYVMRMLFLEQPLPQAAVAYWVKKENQKEHEESTGVLSGLRLWHTQQLPGGLQGLILNPIFKDNLRIALLGGGKAWADDTSQFGPDKHARDIDSLDKYAIERWEIIHFLRTRAHPVMLKQTPVLPPTITDQIALWELERDRLQFSEGKTQSYGNSGVSFKTQSYGDIGVLYNQFLSQVDFEVLRNHAKDLGVLIWENPQNRVMVVTQAGHSDVKKFWKRQKH</sequence>
<name>A0A444V0C6_ACIRT</name>
<keyword evidence="4 8" id="KW-0805">Transcription regulation</keyword>
<evidence type="ECO:0000256" key="5">
    <source>
        <dbReference type="ARBA" id="ARBA00023163"/>
    </source>
</evidence>
<keyword evidence="7 8" id="KW-0539">Nucleus</keyword>
<evidence type="ECO:0000256" key="3">
    <source>
        <dbReference type="ARBA" id="ARBA00022763"/>
    </source>
</evidence>
<dbReference type="GO" id="GO:0001671">
    <property type="term" value="F:ATPase activator activity"/>
    <property type="evidence" value="ECO:0007669"/>
    <property type="project" value="InterPro"/>
</dbReference>
<evidence type="ECO:0000256" key="2">
    <source>
        <dbReference type="ARBA" id="ARBA00007132"/>
    </source>
</evidence>
<evidence type="ECO:0000313" key="11">
    <source>
        <dbReference type="Proteomes" id="UP000289886"/>
    </source>
</evidence>
<keyword evidence="11" id="KW-1185">Reference proteome</keyword>
<dbReference type="GO" id="GO:0003690">
    <property type="term" value="F:double-stranded DNA binding"/>
    <property type="evidence" value="ECO:0007669"/>
    <property type="project" value="TreeGrafter"/>
</dbReference>
<accession>A0A444V0C6</accession>
<evidence type="ECO:0000256" key="8">
    <source>
        <dbReference type="RuleBase" id="RU364024"/>
    </source>
</evidence>
<evidence type="ECO:0000256" key="7">
    <source>
        <dbReference type="ARBA" id="ARBA00023242"/>
    </source>
</evidence>
<dbReference type="PANTHER" id="PTHR13152:SF0">
    <property type="entry name" value="GENERAL TRANSCRIPTION FACTOR IIH SUBUNIT 4"/>
    <property type="match status" value="1"/>
</dbReference>
<gene>
    <name evidence="10" type="ORF">EOD39_18641</name>
</gene>
<dbReference type="Gene3D" id="3.30.70.2610">
    <property type="match status" value="2"/>
</dbReference>
<dbReference type="AlphaFoldDB" id="A0A444V0C6"/>
<comment type="function">
    <text evidence="8">Component of the general transcription and DNA repair factor IIH (TFIIH) core complex which is involved in general and transcription-coupled nucleotide excision repair (NER) of damaged DNA.</text>
</comment>
<dbReference type="InterPro" id="IPR040662">
    <property type="entry name" value="Tfb2_C"/>
</dbReference>